<name>A0A847SN53_9BACT</name>
<dbReference type="Gene3D" id="3.40.1390.30">
    <property type="entry name" value="NIF3 (NGG1p interacting factor 3)-like"/>
    <property type="match status" value="1"/>
</dbReference>
<dbReference type="AlphaFoldDB" id="A0A847SN53"/>
<evidence type="ECO:0000256" key="2">
    <source>
        <dbReference type="ARBA" id="ARBA00011643"/>
    </source>
</evidence>
<keyword evidence="4 5" id="KW-0479">Metal-binding</keyword>
<dbReference type="InterPro" id="IPR015867">
    <property type="entry name" value="N-reg_PII/ATP_PRibTrfase_C"/>
</dbReference>
<dbReference type="Proteomes" id="UP000552864">
    <property type="component" value="Unassembled WGS sequence"/>
</dbReference>
<sequence length="364" mass="40342">MKIKELIQVIEQFAPLQYQESYDNAGLILGNADREVTNALLTLDATEEVIDEAIANGCNLVIAHHPIVFGGLKKINGKNYVERVAIKAIKHDIAVYAAHTNLDNVRNGVCMQMADRLRLEHCRVIQPKRGLLKKLFTFVPSADVEAVRNALFAAGAGHIGNYSECSFNGMGQGTFLGGEGTYPYVGIPGKRHFEAEIKLEVIFPVYLEGKILQALQASHPYEEVAHDVVSLDNAYQEVGSGLIGELSEAMEEMQFLQYVKQQFKAGCVKYTPLRGKSVRKVALCGGAGSFLLKQAIAAGADAYISSDFKYHEFFDAENQLIIADIGHFESEQFTVELFYHILTEKFRNFAPLKSTIKTNPVNYL</sequence>
<dbReference type="Pfam" id="PF01784">
    <property type="entry name" value="DUF34_NIF3"/>
    <property type="match status" value="1"/>
</dbReference>
<comment type="subunit">
    <text evidence="2">Homohexamer.</text>
</comment>
<reference evidence="7 8" key="1">
    <citation type="submission" date="2020-04" db="EMBL/GenBank/DDBJ databases">
        <authorList>
            <person name="Yin C."/>
        </authorList>
    </citation>
    <scope>NUCLEOTIDE SEQUENCE [LARGE SCALE GENOMIC DNA]</scope>
    <source>
        <strain evidence="7 8">Ak56</strain>
    </source>
</reference>
<evidence type="ECO:0000313" key="7">
    <source>
        <dbReference type="EMBL" id="NLR80297.1"/>
    </source>
</evidence>
<dbReference type="GO" id="GO:0005737">
    <property type="term" value="C:cytoplasm"/>
    <property type="evidence" value="ECO:0007669"/>
    <property type="project" value="TreeGrafter"/>
</dbReference>
<dbReference type="EMBL" id="JABAHZ010000003">
    <property type="protein sequence ID" value="NLR80297.1"/>
    <property type="molecule type" value="Genomic_DNA"/>
</dbReference>
<protein>
    <recommendedName>
        <fullName evidence="3 5">GTP cyclohydrolase 1 type 2 homolog</fullName>
    </recommendedName>
</protein>
<feature type="binding site" evidence="6">
    <location>
        <position position="331"/>
    </location>
    <ligand>
        <name>a divalent metal cation</name>
        <dbReference type="ChEBI" id="CHEBI:60240"/>
        <label>1</label>
    </ligand>
</feature>
<evidence type="ECO:0000256" key="1">
    <source>
        <dbReference type="ARBA" id="ARBA00006964"/>
    </source>
</evidence>
<dbReference type="PANTHER" id="PTHR13799">
    <property type="entry name" value="NGG1 INTERACTING FACTOR 3"/>
    <property type="match status" value="1"/>
</dbReference>
<dbReference type="PIRSF" id="PIRSF037489">
    <property type="entry name" value="UCP037489_NIF3_YqfO"/>
    <property type="match status" value="1"/>
</dbReference>
<comment type="caution">
    <text evidence="7">The sequence shown here is derived from an EMBL/GenBank/DDBJ whole genome shotgun (WGS) entry which is preliminary data.</text>
</comment>
<dbReference type="GO" id="GO:0046872">
    <property type="term" value="F:metal ion binding"/>
    <property type="evidence" value="ECO:0007669"/>
    <property type="project" value="UniProtKB-UniRule"/>
</dbReference>
<evidence type="ECO:0000256" key="6">
    <source>
        <dbReference type="PIRSR" id="PIRSR602678-1"/>
    </source>
</evidence>
<accession>A0A847SN53</accession>
<dbReference type="RefSeq" id="WP_168739954.1">
    <property type="nucleotide sequence ID" value="NZ_JABAHZ010000003.1"/>
</dbReference>
<gene>
    <name evidence="7" type="ORF">HGH91_16820</name>
</gene>
<dbReference type="Gene3D" id="3.30.70.120">
    <property type="match status" value="1"/>
</dbReference>
<dbReference type="PANTHER" id="PTHR13799:SF14">
    <property type="entry name" value="GTP CYCLOHYDROLASE 1 TYPE 2 HOMOLOG"/>
    <property type="match status" value="1"/>
</dbReference>
<feature type="binding site" evidence="6">
    <location>
        <position position="64"/>
    </location>
    <ligand>
        <name>a divalent metal cation</name>
        <dbReference type="ChEBI" id="CHEBI:60240"/>
        <label>2</label>
    </ligand>
</feature>
<evidence type="ECO:0000256" key="4">
    <source>
        <dbReference type="ARBA" id="ARBA00022723"/>
    </source>
</evidence>
<dbReference type="InterPro" id="IPR036069">
    <property type="entry name" value="DUF34/NIF3_sf"/>
</dbReference>
<dbReference type="InterPro" id="IPR017221">
    <property type="entry name" value="DUF34/NIF3_bac"/>
</dbReference>
<evidence type="ECO:0000256" key="5">
    <source>
        <dbReference type="PIRNR" id="PIRNR037489"/>
    </source>
</evidence>
<evidence type="ECO:0000256" key="3">
    <source>
        <dbReference type="ARBA" id="ARBA00022112"/>
    </source>
</evidence>
<feature type="binding site" evidence="6">
    <location>
        <position position="327"/>
    </location>
    <ligand>
        <name>a divalent metal cation</name>
        <dbReference type="ChEBI" id="CHEBI:60240"/>
        <label>1</label>
    </ligand>
</feature>
<evidence type="ECO:0000313" key="8">
    <source>
        <dbReference type="Proteomes" id="UP000552864"/>
    </source>
</evidence>
<feature type="binding site" evidence="6">
    <location>
        <position position="103"/>
    </location>
    <ligand>
        <name>a divalent metal cation</name>
        <dbReference type="ChEBI" id="CHEBI:60240"/>
        <label>1</label>
    </ligand>
</feature>
<dbReference type="InterPro" id="IPR002678">
    <property type="entry name" value="DUF34/NIF3"/>
</dbReference>
<proteinExistence type="inferred from homology"/>
<dbReference type="SUPFAM" id="SSF102705">
    <property type="entry name" value="NIF3 (NGG1p interacting factor 3)-like"/>
    <property type="match status" value="1"/>
</dbReference>
<organism evidence="7 8">
    <name type="scientific">Chitinophaga eiseniae</name>
    <dbReference type="NCBI Taxonomy" id="634771"/>
    <lineage>
        <taxon>Bacteria</taxon>
        <taxon>Pseudomonadati</taxon>
        <taxon>Bacteroidota</taxon>
        <taxon>Chitinophagia</taxon>
        <taxon>Chitinophagales</taxon>
        <taxon>Chitinophagaceae</taxon>
        <taxon>Chitinophaga</taxon>
    </lineage>
</organism>
<feature type="binding site" evidence="6">
    <location>
        <position position="65"/>
    </location>
    <ligand>
        <name>a divalent metal cation</name>
        <dbReference type="ChEBI" id="CHEBI:60240"/>
        <label>1</label>
    </ligand>
</feature>
<dbReference type="FunFam" id="3.40.1390.30:FF:000001">
    <property type="entry name" value="GTP cyclohydrolase 1 type 2"/>
    <property type="match status" value="1"/>
</dbReference>
<keyword evidence="8" id="KW-1185">Reference proteome</keyword>
<comment type="similarity">
    <text evidence="1 5">Belongs to the GTP cyclohydrolase I type 2/NIF3 family.</text>
</comment>
<dbReference type="NCBIfam" id="TIGR00486">
    <property type="entry name" value="YbgI_SA1388"/>
    <property type="match status" value="1"/>
</dbReference>